<keyword evidence="2" id="KW-1003">Cell membrane</keyword>
<dbReference type="GO" id="GO:0005886">
    <property type="term" value="C:plasma membrane"/>
    <property type="evidence" value="ECO:0007669"/>
    <property type="project" value="UniProtKB-SubCell"/>
</dbReference>
<evidence type="ECO:0000256" key="1">
    <source>
        <dbReference type="ARBA" id="ARBA00004651"/>
    </source>
</evidence>
<keyword evidence="3 6" id="KW-0812">Transmembrane</keyword>
<evidence type="ECO:0000256" key="2">
    <source>
        <dbReference type="ARBA" id="ARBA00022475"/>
    </source>
</evidence>
<evidence type="ECO:0000256" key="6">
    <source>
        <dbReference type="SAM" id="Phobius"/>
    </source>
</evidence>
<reference evidence="7" key="2">
    <citation type="journal article" date="2021" name="PeerJ">
        <title>Extensive microbial diversity within the chicken gut microbiome revealed by metagenomics and culture.</title>
        <authorList>
            <person name="Gilroy R."/>
            <person name="Ravi A."/>
            <person name="Getino M."/>
            <person name="Pursley I."/>
            <person name="Horton D.L."/>
            <person name="Alikhan N.F."/>
            <person name="Baker D."/>
            <person name="Gharbi K."/>
            <person name="Hall N."/>
            <person name="Watson M."/>
            <person name="Adriaenssens E.M."/>
            <person name="Foster-Nyarko E."/>
            <person name="Jarju S."/>
            <person name="Secka A."/>
            <person name="Antonio M."/>
            <person name="Oren A."/>
            <person name="Chaudhuri R.R."/>
            <person name="La Ragione R."/>
            <person name="Hildebrand F."/>
            <person name="Pallen M.J."/>
        </authorList>
    </citation>
    <scope>NUCLEOTIDE SEQUENCE</scope>
    <source>
        <strain evidence="7">CHK191-8634</strain>
    </source>
</reference>
<evidence type="ECO:0000256" key="3">
    <source>
        <dbReference type="ARBA" id="ARBA00022692"/>
    </source>
</evidence>
<reference evidence="7" key="1">
    <citation type="submission" date="2020-10" db="EMBL/GenBank/DDBJ databases">
        <authorList>
            <person name="Gilroy R."/>
        </authorList>
    </citation>
    <scope>NUCLEOTIDE SEQUENCE</scope>
    <source>
        <strain evidence="7">CHK191-8634</strain>
    </source>
</reference>
<gene>
    <name evidence="7" type="ORF">IAB67_05065</name>
</gene>
<proteinExistence type="predicted"/>
<organism evidence="7 8">
    <name type="scientific">Candidatus Ventrousia excrementavium</name>
    <dbReference type="NCBI Taxonomy" id="2840961"/>
    <lineage>
        <taxon>Bacteria</taxon>
        <taxon>Bacillati</taxon>
        <taxon>Bacillota</taxon>
        <taxon>Clostridia</taxon>
        <taxon>Eubacteriales</taxon>
        <taxon>Clostridiaceae</taxon>
        <taxon>Clostridiaceae incertae sedis</taxon>
        <taxon>Candidatus Ventrousia</taxon>
    </lineage>
</organism>
<comment type="subcellular location">
    <subcellularLocation>
        <location evidence="1">Cell membrane</location>
        <topology evidence="1">Multi-pass membrane protein</topology>
    </subcellularLocation>
</comment>
<feature type="transmembrane region" description="Helical" evidence="6">
    <location>
        <begin position="12"/>
        <end position="31"/>
    </location>
</feature>
<name>A0A9D1IUL9_9CLOT</name>
<feature type="transmembrane region" description="Helical" evidence="6">
    <location>
        <begin position="37"/>
        <end position="59"/>
    </location>
</feature>
<keyword evidence="4 6" id="KW-1133">Transmembrane helix</keyword>
<sequence>MSISPVVKKETIRIATGCIALSAVMVAVFALCGRFDWPVLWGALLGTAYAILNFFLMAYTMQKSAESTHTQAKTKIQVSYTLRTLLMLVVGVMGMVLPCFNWISVLLPFIFPSITIYIMHILKIADPIPKNQGSPVEQDGGENTKQ</sequence>
<feature type="transmembrane region" description="Helical" evidence="6">
    <location>
        <begin position="80"/>
        <end position="97"/>
    </location>
</feature>
<dbReference type="EMBL" id="DVMR01000042">
    <property type="protein sequence ID" value="HIU43652.1"/>
    <property type="molecule type" value="Genomic_DNA"/>
</dbReference>
<evidence type="ECO:0000313" key="8">
    <source>
        <dbReference type="Proteomes" id="UP000824073"/>
    </source>
</evidence>
<protein>
    <submittedName>
        <fullName evidence="7">ATP synthase subunit I</fullName>
    </submittedName>
</protein>
<dbReference type="InterPro" id="IPR005598">
    <property type="entry name" value="ATP_synth_I"/>
</dbReference>
<dbReference type="Pfam" id="PF03899">
    <property type="entry name" value="ATP-synt_I"/>
    <property type="match status" value="1"/>
</dbReference>
<evidence type="ECO:0000313" key="7">
    <source>
        <dbReference type="EMBL" id="HIU43652.1"/>
    </source>
</evidence>
<dbReference type="AlphaFoldDB" id="A0A9D1IUL9"/>
<accession>A0A9D1IUL9</accession>
<comment type="caution">
    <text evidence="7">The sequence shown here is derived from an EMBL/GenBank/DDBJ whole genome shotgun (WGS) entry which is preliminary data.</text>
</comment>
<feature type="transmembrane region" description="Helical" evidence="6">
    <location>
        <begin position="103"/>
        <end position="122"/>
    </location>
</feature>
<evidence type="ECO:0000256" key="4">
    <source>
        <dbReference type="ARBA" id="ARBA00022989"/>
    </source>
</evidence>
<dbReference type="Proteomes" id="UP000824073">
    <property type="component" value="Unassembled WGS sequence"/>
</dbReference>
<keyword evidence="5 6" id="KW-0472">Membrane</keyword>
<evidence type="ECO:0000256" key="5">
    <source>
        <dbReference type="ARBA" id="ARBA00023136"/>
    </source>
</evidence>